<evidence type="ECO:0000256" key="1">
    <source>
        <dbReference type="ARBA" id="ARBA00004651"/>
    </source>
</evidence>
<feature type="transmembrane region" description="Helical" evidence="10">
    <location>
        <begin position="155"/>
        <end position="175"/>
    </location>
</feature>
<evidence type="ECO:0000256" key="10">
    <source>
        <dbReference type="SAM" id="Phobius"/>
    </source>
</evidence>
<evidence type="ECO:0000256" key="5">
    <source>
        <dbReference type="ARBA" id="ARBA00022989"/>
    </source>
</evidence>
<evidence type="ECO:0000259" key="11">
    <source>
        <dbReference type="Pfam" id="PF00999"/>
    </source>
</evidence>
<feature type="domain" description="Cation/H+ exchanger transmembrane" evidence="11">
    <location>
        <begin position="13"/>
        <end position="404"/>
    </location>
</feature>
<keyword evidence="2" id="KW-0813">Transport</keyword>
<feature type="transmembrane region" description="Helical" evidence="10">
    <location>
        <begin position="343"/>
        <end position="369"/>
    </location>
</feature>
<reference evidence="12" key="1">
    <citation type="submission" date="2016-12" db="EMBL/GenBank/DDBJ databases">
        <title>Draft genome sequence of Roseomonas mucosa strain AU37, isolated from a peripheral intravenous catheter.</title>
        <authorList>
            <person name="Choudhury M.A."/>
            <person name="Sidjabat H.E."/>
            <person name="Wailan A.M."/>
            <person name="Zhang L."/>
            <person name="Marsh N.M."/>
            <person name="Rickard C.M."/>
            <person name="Davies M."/>
            <person name="Mcmillan D.J."/>
        </authorList>
    </citation>
    <scope>NUCLEOTIDE SEQUENCE [LARGE SCALE GENOMIC DNA]</scope>
    <source>
        <strain evidence="12">AU37</strain>
    </source>
</reference>
<dbReference type="STRING" id="207340.APZ41_020655"/>
<keyword evidence="9" id="KW-0739">Sodium transport</keyword>
<evidence type="ECO:0000256" key="8">
    <source>
        <dbReference type="ARBA" id="ARBA00023136"/>
    </source>
</evidence>
<dbReference type="PANTHER" id="PTHR10110">
    <property type="entry name" value="SODIUM/HYDROGEN EXCHANGER"/>
    <property type="match status" value="1"/>
</dbReference>
<dbReference type="OrthoDB" id="9809206at2"/>
<dbReference type="AlphaFoldDB" id="A0A1S8CZD6"/>
<keyword evidence="7" id="KW-0406">Ion transport</keyword>
<keyword evidence="6" id="KW-0915">Sodium</keyword>
<comment type="subcellular location">
    <subcellularLocation>
        <location evidence="1">Cell membrane</location>
        <topology evidence="1">Multi-pass membrane protein</topology>
    </subcellularLocation>
</comment>
<dbReference type="PANTHER" id="PTHR10110:SF86">
    <property type="entry name" value="SODIUM_HYDROGEN EXCHANGER 7"/>
    <property type="match status" value="1"/>
</dbReference>
<dbReference type="Proteomes" id="UP000054844">
    <property type="component" value="Unassembled WGS sequence"/>
</dbReference>
<dbReference type="EMBL" id="LLWF02000142">
    <property type="protein sequence ID" value="ONH81291.1"/>
    <property type="molecule type" value="Genomic_DNA"/>
</dbReference>
<keyword evidence="3" id="KW-1003">Cell membrane</keyword>
<evidence type="ECO:0000256" key="4">
    <source>
        <dbReference type="ARBA" id="ARBA00022692"/>
    </source>
</evidence>
<sequence>MPLFETIIGLLLAAALLSTLAGRLAVPAPAILALGGLAAAFIPGVPQVSIDPDLALALFVAPVLLDAAFDASPRDLRENLVPVATLAVVAVGITVAAVAVVARWCLPEMPLAVAVALGAVVAPPDAAAATAVLRPLRPPHRIMVILEGESLFNDASALLVFRLALAAAATGGIALMQAVPLLLLTAVGGAALGWAAARLSVAFSRRLFPDMATHVLVQFLSTFGIWLLAEALHLSAIITVVAYGMTLARHTPRSSGARRRIASYAVWEVAVFVLNAVAFLLIGLEMRVILGRLDGNWTGVALLAVGTCLAVVVARLAWVMAYNTVARLALRHFGPRLARGRQLAQPTAGGGLVIAWAGMRGIVTLATALALPEGLPFRDAVVFAAVCVVLVTLVLQGSTLGPLLHHLGLAEDTMVAEEVRLARLKTSKAAMRSLEEAPASPARDALLRDMKARAKLDEQRIGAPASDSTAALQARAVEAARDALEELRSDGTIGDDAFHVLEEELDLMELAADPRIRPV</sequence>
<feature type="transmembrane region" description="Helical" evidence="10">
    <location>
        <begin position="83"/>
        <end position="104"/>
    </location>
</feature>
<dbReference type="RefSeq" id="WP_058389976.1">
    <property type="nucleotide sequence ID" value="NZ_LLWF02000142.1"/>
</dbReference>
<evidence type="ECO:0000256" key="3">
    <source>
        <dbReference type="ARBA" id="ARBA00022475"/>
    </source>
</evidence>
<protein>
    <recommendedName>
        <fullName evidence="11">Cation/H+ exchanger transmembrane domain-containing protein</fullName>
    </recommendedName>
</protein>
<proteinExistence type="predicted"/>
<dbReference type="GO" id="GO:0051453">
    <property type="term" value="P:regulation of intracellular pH"/>
    <property type="evidence" value="ECO:0007669"/>
    <property type="project" value="TreeGrafter"/>
</dbReference>
<evidence type="ECO:0000313" key="12">
    <source>
        <dbReference type="EMBL" id="ONH81291.1"/>
    </source>
</evidence>
<dbReference type="Gene3D" id="6.10.140.1330">
    <property type="match status" value="1"/>
</dbReference>
<feature type="transmembrane region" description="Helical" evidence="10">
    <location>
        <begin position="264"/>
        <end position="284"/>
    </location>
</feature>
<accession>A0A1S8CZD6</accession>
<dbReference type="InterPro" id="IPR018422">
    <property type="entry name" value="Cation/H_exchanger_CPA1"/>
</dbReference>
<feature type="transmembrane region" description="Helical" evidence="10">
    <location>
        <begin position="181"/>
        <end position="199"/>
    </location>
</feature>
<feature type="transmembrane region" description="Helical" evidence="10">
    <location>
        <begin position="296"/>
        <end position="322"/>
    </location>
</feature>
<dbReference type="Pfam" id="PF00999">
    <property type="entry name" value="Na_H_Exchanger"/>
    <property type="match status" value="1"/>
</dbReference>
<evidence type="ECO:0000256" key="9">
    <source>
        <dbReference type="ARBA" id="ARBA00023201"/>
    </source>
</evidence>
<dbReference type="InterPro" id="IPR006153">
    <property type="entry name" value="Cation/H_exchanger_TM"/>
</dbReference>
<keyword evidence="13" id="KW-1185">Reference proteome</keyword>
<dbReference type="GO" id="GO:0005886">
    <property type="term" value="C:plasma membrane"/>
    <property type="evidence" value="ECO:0007669"/>
    <property type="project" value="UniProtKB-SubCell"/>
</dbReference>
<evidence type="ECO:0000256" key="2">
    <source>
        <dbReference type="ARBA" id="ARBA00022448"/>
    </source>
</evidence>
<gene>
    <name evidence="12" type="ORF">APZ41_020655</name>
</gene>
<keyword evidence="8 10" id="KW-0472">Membrane</keyword>
<dbReference type="GO" id="GO:0098719">
    <property type="term" value="P:sodium ion import across plasma membrane"/>
    <property type="evidence" value="ECO:0007669"/>
    <property type="project" value="TreeGrafter"/>
</dbReference>
<comment type="caution">
    <text evidence="12">The sequence shown here is derived from an EMBL/GenBank/DDBJ whole genome shotgun (WGS) entry which is preliminary data.</text>
</comment>
<keyword evidence="5 10" id="KW-1133">Transmembrane helix</keyword>
<evidence type="ECO:0000256" key="7">
    <source>
        <dbReference type="ARBA" id="ARBA00023065"/>
    </source>
</evidence>
<organism evidence="12 13">
    <name type="scientific">Roseomonas mucosa</name>
    <dbReference type="NCBI Taxonomy" id="207340"/>
    <lineage>
        <taxon>Bacteria</taxon>
        <taxon>Pseudomonadati</taxon>
        <taxon>Pseudomonadota</taxon>
        <taxon>Alphaproteobacteria</taxon>
        <taxon>Acetobacterales</taxon>
        <taxon>Roseomonadaceae</taxon>
        <taxon>Roseomonas</taxon>
    </lineage>
</organism>
<dbReference type="GO" id="GO:0015386">
    <property type="term" value="F:potassium:proton antiporter activity"/>
    <property type="evidence" value="ECO:0007669"/>
    <property type="project" value="TreeGrafter"/>
</dbReference>
<feature type="transmembrane region" description="Helical" evidence="10">
    <location>
        <begin position="381"/>
        <end position="404"/>
    </location>
</feature>
<evidence type="ECO:0000313" key="13">
    <source>
        <dbReference type="Proteomes" id="UP000054844"/>
    </source>
</evidence>
<dbReference type="GO" id="GO:0015385">
    <property type="term" value="F:sodium:proton antiporter activity"/>
    <property type="evidence" value="ECO:0007669"/>
    <property type="project" value="InterPro"/>
</dbReference>
<evidence type="ECO:0000256" key="6">
    <source>
        <dbReference type="ARBA" id="ARBA00023053"/>
    </source>
</evidence>
<feature type="transmembrane region" description="Helical" evidence="10">
    <location>
        <begin position="110"/>
        <end position="134"/>
    </location>
</feature>
<name>A0A1S8CZD6_9PROT</name>
<keyword evidence="4 10" id="KW-0812">Transmembrane</keyword>